<keyword evidence="8" id="KW-0282">Flagellum</keyword>
<dbReference type="HOGENOM" id="CLU_125463_1_0_6"/>
<organism evidence="8 9">
    <name type="scientific">Isoalcanivorax pacificus W11-5</name>
    <dbReference type="NCBI Taxonomy" id="391936"/>
    <lineage>
        <taxon>Bacteria</taxon>
        <taxon>Pseudomonadati</taxon>
        <taxon>Pseudomonadota</taxon>
        <taxon>Gammaproteobacteria</taxon>
        <taxon>Oceanospirillales</taxon>
        <taxon>Alcanivoracaceae</taxon>
        <taxon>Isoalcanivorax</taxon>
    </lineage>
</organism>
<evidence type="ECO:0000313" key="8">
    <source>
        <dbReference type="EMBL" id="AJD49376.1"/>
    </source>
</evidence>
<sequence>MIDKLAGALNFHQEALNLRHERQRVLASNIANADTPHFKARDFDFSRELSSALQSGRAASQGLSLRTTSARHLDAAGQSSPLHELLYRVPEQPSLDGNTVDMDRERVAFAENAMRYQAALTMLNSRIQGLKSAMQPE</sequence>
<dbReference type="Pfam" id="PF00460">
    <property type="entry name" value="Flg_bb_rod"/>
    <property type="match status" value="1"/>
</dbReference>
<keyword evidence="8" id="KW-0969">Cilium</keyword>
<name>A0A0B4XQ89_9GAMM</name>
<keyword evidence="8" id="KW-0966">Cell projection</keyword>
<dbReference type="GO" id="GO:0030694">
    <property type="term" value="C:bacterial-type flagellum basal body, rod"/>
    <property type="evidence" value="ECO:0007669"/>
    <property type="project" value="InterPro"/>
</dbReference>
<comment type="function">
    <text evidence="5 6">Structural component of flagellum, the bacterial motility apparatus. Part of the rod structure of flagellar basal body.</text>
</comment>
<dbReference type="GO" id="GO:0071973">
    <property type="term" value="P:bacterial-type flagellum-dependent cell motility"/>
    <property type="evidence" value="ECO:0007669"/>
    <property type="project" value="InterPro"/>
</dbReference>
<keyword evidence="9" id="KW-1185">Reference proteome</keyword>
<dbReference type="PANTHER" id="PTHR30435">
    <property type="entry name" value="FLAGELLAR PROTEIN"/>
    <property type="match status" value="1"/>
</dbReference>
<feature type="domain" description="Flagellar basal body rod protein N-terminal" evidence="7">
    <location>
        <begin position="9"/>
        <end position="39"/>
    </location>
</feature>
<evidence type="ECO:0000256" key="5">
    <source>
        <dbReference type="ARBA" id="ARBA00024934"/>
    </source>
</evidence>
<comment type="subcellular location">
    <subcellularLocation>
        <location evidence="1 6">Bacterial flagellum basal body</location>
    </subcellularLocation>
</comment>
<evidence type="ECO:0000256" key="4">
    <source>
        <dbReference type="ARBA" id="ARBA00023143"/>
    </source>
</evidence>
<comment type="similarity">
    <text evidence="2 6">Belongs to the flagella basal body rod proteins family.</text>
</comment>
<dbReference type="Proteomes" id="UP000006764">
    <property type="component" value="Chromosome"/>
</dbReference>
<dbReference type="NCBIfam" id="TIGR01396">
    <property type="entry name" value="FlgB"/>
    <property type="match status" value="1"/>
</dbReference>
<dbReference type="InterPro" id="IPR006300">
    <property type="entry name" value="FlgB"/>
</dbReference>
<dbReference type="PROSITE" id="PS00588">
    <property type="entry name" value="FLAGELLA_BB_ROD"/>
    <property type="match status" value="1"/>
</dbReference>
<dbReference type="STRING" id="391936.S7S_14820"/>
<evidence type="ECO:0000313" key="9">
    <source>
        <dbReference type="Proteomes" id="UP000006764"/>
    </source>
</evidence>
<reference evidence="8 9" key="1">
    <citation type="journal article" date="2012" name="J. Bacteriol.">
        <title>Genome sequence of an alkane-degrading bacterium, Alcanivorax pacificus type strain W11-5, isolated from deep sea sediment.</title>
        <authorList>
            <person name="Lai Q."/>
            <person name="Shao Z."/>
        </authorList>
    </citation>
    <scope>NUCLEOTIDE SEQUENCE [LARGE SCALE GENOMIC DNA]</scope>
    <source>
        <strain evidence="8 9">W11-5</strain>
    </source>
</reference>
<dbReference type="PIRSF" id="PIRSF002889">
    <property type="entry name" value="Rod_FlgB"/>
    <property type="match status" value="1"/>
</dbReference>
<protein>
    <recommendedName>
        <fullName evidence="3 6">Flagellar basal body rod protein FlgB</fullName>
    </recommendedName>
</protein>
<dbReference type="AlphaFoldDB" id="A0A0B4XQ89"/>
<dbReference type="KEGG" id="apac:S7S_14820"/>
<dbReference type="PANTHER" id="PTHR30435:SF12">
    <property type="entry name" value="FLAGELLAR BASAL BODY ROD PROTEIN FLGB"/>
    <property type="match status" value="1"/>
</dbReference>
<evidence type="ECO:0000256" key="1">
    <source>
        <dbReference type="ARBA" id="ARBA00004117"/>
    </source>
</evidence>
<dbReference type="InterPro" id="IPR019776">
    <property type="entry name" value="Flagellar_basal_body_rod_CS"/>
</dbReference>
<evidence type="ECO:0000256" key="6">
    <source>
        <dbReference type="PIRNR" id="PIRNR002889"/>
    </source>
</evidence>
<dbReference type="InterPro" id="IPR001444">
    <property type="entry name" value="Flag_bb_rod_N"/>
</dbReference>
<evidence type="ECO:0000256" key="2">
    <source>
        <dbReference type="ARBA" id="ARBA00009677"/>
    </source>
</evidence>
<dbReference type="OrthoDB" id="9788334at2"/>
<gene>
    <name evidence="8" type="ORF">S7S_14820</name>
</gene>
<keyword evidence="4 6" id="KW-0975">Bacterial flagellum</keyword>
<dbReference type="EMBL" id="CP004387">
    <property type="protein sequence ID" value="AJD49376.1"/>
    <property type="molecule type" value="Genomic_DNA"/>
</dbReference>
<proteinExistence type="inferred from homology"/>
<accession>A0A0B4XQ89</accession>
<dbReference type="RefSeq" id="WP_008733711.1">
    <property type="nucleotide sequence ID" value="NZ_CP004387.1"/>
</dbReference>
<evidence type="ECO:0000259" key="7">
    <source>
        <dbReference type="Pfam" id="PF00460"/>
    </source>
</evidence>
<comment type="subunit">
    <text evidence="6">The basal body constitutes a major portion of the flagellar organelle and consists of a number of rings mounted on a central rod.</text>
</comment>
<evidence type="ECO:0000256" key="3">
    <source>
        <dbReference type="ARBA" id="ARBA00014376"/>
    </source>
</evidence>